<evidence type="ECO:0000313" key="3">
    <source>
        <dbReference type="Proteomes" id="UP000198211"/>
    </source>
</evidence>
<dbReference type="InterPro" id="IPR012337">
    <property type="entry name" value="RNaseH-like_sf"/>
</dbReference>
<dbReference type="GO" id="GO:0003676">
    <property type="term" value="F:nucleic acid binding"/>
    <property type="evidence" value="ECO:0007669"/>
    <property type="project" value="InterPro"/>
</dbReference>
<dbReference type="InterPro" id="IPR050951">
    <property type="entry name" value="Retrovirus_Pol_polyprotein"/>
</dbReference>
<dbReference type="PANTHER" id="PTHR37984">
    <property type="entry name" value="PROTEIN CBG26694"/>
    <property type="match status" value="1"/>
</dbReference>
<dbReference type="AlphaFoldDB" id="A0A225W7C3"/>
<dbReference type="InterPro" id="IPR036397">
    <property type="entry name" value="RNaseH_sf"/>
</dbReference>
<sequence length="295" mass="34267">MSRVFRRFSQMMGIQQQATLAYRPQVNGQREQLGQTIMRSIKVYVKEPDQTDWENHAKRLMHALNTLFDATILDTPFYLFHGFYYRSTISSMLGPKPTDVVERTAYEWRRKLLRGYSYAHACAETLRRRSNTQKGNALSDHLKSRFEVGDSVCLYIPNVLPALSRKLSHLWHGSVRIEQVRDDFKMTLKVQGTGYRVEPWVHITRMKPRSSFPKRPVLKDNVSENDGVDAALTKSRRNAERSREYLVKWIGYENLQWLPVPQLNCCSPLYNLNPTARTKVGFTTVQSGNDDYGEL</sequence>
<proteinExistence type="predicted"/>
<organism evidence="2 3">
    <name type="scientific">Phytophthora megakarya</name>
    <dbReference type="NCBI Taxonomy" id="4795"/>
    <lineage>
        <taxon>Eukaryota</taxon>
        <taxon>Sar</taxon>
        <taxon>Stramenopiles</taxon>
        <taxon>Oomycota</taxon>
        <taxon>Peronosporomycetes</taxon>
        <taxon>Peronosporales</taxon>
        <taxon>Peronosporaceae</taxon>
        <taxon>Phytophthora</taxon>
    </lineage>
</organism>
<comment type="caution">
    <text evidence="2">The sequence shown here is derived from an EMBL/GenBank/DDBJ whole genome shotgun (WGS) entry which is preliminary data.</text>
</comment>
<dbReference type="PANTHER" id="PTHR37984:SF5">
    <property type="entry name" value="PROTEIN NYNRIN-LIKE"/>
    <property type="match status" value="1"/>
</dbReference>
<dbReference type="SUPFAM" id="SSF54160">
    <property type="entry name" value="Chromo domain-like"/>
    <property type="match status" value="1"/>
</dbReference>
<dbReference type="SUPFAM" id="SSF53098">
    <property type="entry name" value="Ribonuclease H-like"/>
    <property type="match status" value="1"/>
</dbReference>
<dbReference type="GO" id="GO:0015074">
    <property type="term" value="P:DNA integration"/>
    <property type="evidence" value="ECO:0007669"/>
    <property type="project" value="InterPro"/>
</dbReference>
<protein>
    <recommendedName>
        <fullName evidence="1">Integrase catalytic domain-containing protein</fullName>
    </recommendedName>
</protein>
<keyword evidence="3" id="KW-1185">Reference proteome</keyword>
<dbReference type="InterPro" id="IPR001584">
    <property type="entry name" value="Integrase_cat-core"/>
</dbReference>
<evidence type="ECO:0000313" key="2">
    <source>
        <dbReference type="EMBL" id="OWZ13485.1"/>
    </source>
</evidence>
<reference evidence="3" key="1">
    <citation type="submission" date="2017-03" db="EMBL/GenBank/DDBJ databases">
        <title>Phytopthora megakarya and P. palmivora, two closely related causual agents of cacao black pod achieved similar genome size and gene model numbers by different mechanisms.</title>
        <authorList>
            <person name="Ali S."/>
            <person name="Shao J."/>
            <person name="Larry D.J."/>
            <person name="Kronmiller B."/>
            <person name="Shen D."/>
            <person name="Strem M.D."/>
            <person name="Melnick R.L."/>
            <person name="Guiltinan M.J."/>
            <person name="Tyler B.M."/>
            <person name="Meinhardt L.W."/>
            <person name="Bailey B.A."/>
        </authorList>
    </citation>
    <scope>NUCLEOTIDE SEQUENCE [LARGE SCALE GENOMIC DNA]</scope>
    <source>
        <strain evidence="3">zdho120</strain>
    </source>
</reference>
<dbReference type="EMBL" id="NBNE01001566">
    <property type="protein sequence ID" value="OWZ13485.1"/>
    <property type="molecule type" value="Genomic_DNA"/>
</dbReference>
<dbReference type="Gene3D" id="3.30.420.10">
    <property type="entry name" value="Ribonuclease H-like superfamily/Ribonuclease H"/>
    <property type="match status" value="1"/>
</dbReference>
<dbReference type="InterPro" id="IPR016197">
    <property type="entry name" value="Chromo-like_dom_sf"/>
</dbReference>
<feature type="domain" description="Integrase catalytic" evidence="1">
    <location>
        <begin position="1"/>
        <end position="84"/>
    </location>
</feature>
<dbReference type="PROSITE" id="PS50994">
    <property type="entry name" value="INTEGRASE"/>
    <property type="match status" value="1"/>
</dbReference>
<gene>
    <name evidence="2" type="ORF">PHMEG_00013172</name>
</gene>
<name>A0A225W7C3_9STRA</name>
<dbReference type="Proteomes" id="UP000198211">
    <property type="component" value="Unassembled WGS sequence"/>
</dbReference>
<accession>A0A225W7C3</accession>
<evidence type="ECO:0000259" key="1">
    <source>
        <dbReference type="PROSITE" id="PS50994"/>
    </source>
</evidence>